<dbReference type="AlphaFoldDB" id="A0A6A6I4P7"/>
<evidence type="ECO:0000313" key="3">
    <source>
        <dbReference type="Proteomes" id="UP000800094"/>
    </source>
</evidence>
<dbReference type="OrthoDB" id="3799525at2759"/>
<protein>
    <submittedName>
        <fullName evidence="2">Uncharacterized protein</fullName>
    </submittedName>
</protein>
<dbReference type="GeneID" id="54582960"/>
<evidence type="ECO:0000313" key="2">
    <source>
        <dbReference type="EMBL" id="KAF2245321.1"/>
    </source>
</evidence>
<feature type="compositionally biased region" description="Basic residues" evidence="1">
    <location>
        <begin position="96"/>
        <end position="106"/>
    </location>
</feature>
<name>A0A6A6I4P7_9PLEO</name>
<gene>
    <name evidence="2" type="ORF">BU26DRAFT_521803</name>
</gene>
<sequence>MPRGDDALDLTRMVEYCVQHPVEGWEYPKDYEKLLGLLGGPQTVTPEHVDRAAFKRWEGVVPLPPRPRPDALTVGRRKNKKSMGSAEDETPAPQPGRKRGMPRKRARLEEDADFAEDDQEVRAAREEIEERINAASDSAAPTYIHGLAHWVAPPSLTEEPSDARIICVFEEEGCLEETDPFSAYAFLGPRDSPPYRPLHRIDHPLTSDISGWAENLRWAAEQTATFRTGGWNESPEHMERIHRIRVEQKWVSMEWLDAYPTIEQSLTRDSDTEPVA</sequence>
<dbReference type="RefSeq" id="XP_033680325.1">
    <property type="nucleotide sequence ID" value="XM_033829630.1"/>
</dbReference>
<feature type="region of interest" description="Disordered" evidence="1">
    <location>
        <begin position="65"/>
        <end position="119"/>
    </location>
</feature>
<keyword evidence="3" id="KW-1185">Reference proteome</keyword>
<accession>A0A6A6I4P7</accession>
<organism evidence="2 3">
    <name type="scientific">Trematosphaeria pertusa</name>
    <dbReference type="NCBI Taxonomy" id="390896"/>
    <lineage>
        <taxon>Eukaryota</taxon>
        <taxon>Fungi</taxon>
        <taxon>Dikarya</taxon>
        <taxon>Ascomycota</taxon>
        <taxon>Pezizomycotina</taxon>
        <taxon>Dothideomycetes</taxon>
        <taxon>Pleosporomycetidae</taxon>
        <taxon>Pleosporales</taxon>
        <taxon>Massarineae</taxon>
        <taxon>Trematosphaeriaceae</taxon>
        <taxon>Trematosphaeria</taxon>
    </lineage>
</organism>
<proteinExistence type="predicted"/>
<feature type="compositionally biased region" description="Acidic residues" evidence="1">
    <location>
        <begin position="110"/>
        <end position="119"/>
    </location>
</feature>
<dbReference type="EMBL" id="ML987200">
    <property type="protein sequence ID" value="KAF2245321.1"/>
    <property type="molecule type" value="Genomic_DNA"/>
</dbReference>
<reference evidence="2" key="1">
    <citation type="journal article" date="2020" name="Stud. Mycol.">
        <title>101 Dothideomycetes genomes: a test case for predicting lifestyles and emergence of pathogens.</title>
        <authorList>
            <person name="Haridas S."/>
            <person name="Albert R."/>
            <person name="Binder M."/>
            <person name="Bloem J."/>
            <person name="Labutti K."/>
            <person name="Salamov A."/>
            <person name="Andreopoulos B."/>
            <person name="Baker S."/>
            <person name="Barry K."/>
            <person name="Bills G."/>
            <person name="Bluhm B."/>
            <person name="Cannon C."/>
            <person name="Castanera R."/>
            <person name="Culley D."/>
            <person name="Daum C."/>
            <person name="Ezra D."/>
            <person name="Gonzalez J."/>
            <person name="Henrissat B."/>
            <person name="Kuo A."/>
            <person name="Liang C."/>
            <person name="Lipzen A."/>
            <person name="Lutzoni F."/>
            <person name="Magnuson J."/>
            <person name="Mondo S."/>
            <person name="Nolan M."/>
            <person name="Ohm R."/>
            <person name="Pangilinan J."/>
            <person name="Park H.-J."/>
            <person name="Ramirez L."/>
            <person name="Alfaro M."/>
            <person name="Sun H."/>
            <person name="Tritt A."/>
            <person name="Yoshinaga Y."/>
            <person name="Zwiers L.-H."/>
            <person name="Turgeon B."/>
            <person name="Goodwin S."/>
            <person name="Spatafora J."/>
            <person name="Crous P."/>
            <person name="Grigoriev I."/>
        </authorList>
    </citation>
    <scope>NUCLEOTIDE SEQUENCE</scope>
    <source>
        <strain evidence="2">CBS 122368</strain>
    </source>
</reference>
<evidence type="ECO:0000256" key="1">
    <source>
        <dbReference type="SAM" id="MobiDB-lite"/>
    </source>
</evidence>
<dbReference type="Proteomes" id="UP000800094">
    <property type="component" value="Unassembled WGS sequence"/>
</dbReference>